<dbReference type="GO" id="GO:0005737">
    <property type="term" value="C:cytoplasm"/>
    <property type="evidence" value="ECO:0007669"/>
    <property type="project" value="TreeGrafter"/>
</dbReference>
<sequence length="432" mass="48046">MSAFMNKRWGDILGMNSRMLDYIIKSNSPEAIRTANNKLATKKALQKSGLATPRLFAVVRNRTELNKFRWTKLPASFVLKPTSSSGGGGIVVIFGRNKKGNWVKANKSEVFIPALKSHIQDILDGNFSKGNVPDTAFFEQRVKIHTALKPYCVKGIPDIRVIVYNQVPVMAMLRLPTEESGGRANLHTGGIGVGIDISTGITTSAIRYHRPIDQTPHNRLRISGIQIPFWDDILLLASRASQACNLSYTGIDIAIDRDDGPLVLETNARPGLDIQFANLAPLKSRLRRVEGLKMKSVEKKIQLAKNLFGGELDQEIEDIYGHTVLGIEEEVIIFDHEGKQHPILAKVDTGAYRTTIDETLATKLGISTPVITHKGVRGALGRQTRPVISLEMSLRNRHIKTHASLIDRSHMKYDMILGRRDMKGFYVNPSKI</sequence>
<protein>
    <recommendedName>
        <fullName evidence="2">ATP-grasp domain-containing protein</fullName>
    </recommendedName>
</protein>
<keyword evidence="1" id="KW-0547">Nucleotide-binding</keyword>
<dbReference type="InterPro" id="IPR021109">
    <property type="entry name" value="Peptidase_aspartic_dom_sf"/>
</dbReference>
<evidence type="ECO:0000256" key="1">
    <source>
        <dbReference type="PROSITE-ProRule" id="PRU00409"/>
    </source>
</evidence>
<reference evidence="3 4" key="1">
    <citation type="journal article" date="2016" name="Nat. Commun.">
        <title>Thousands of microbial genomes shed light on interconnected biogeochemical processes in an aquifer system.</title>
        <authorList>
            <person name="Anantharaman K."/>
            <person name="Brown C.T."/>
            <person name="Hug L.A."/>
            <person name="Sharon I."/>
            <person name="Castelle C.J."/>
            <person name="Probst A.J."/>
            <person name="Thomas B.C."/>
            <person name="Singh A."/>
            <person name="Wilkins M.J."/>
            <person name="Karaoz U."/>
            <person name="Brodie E.L."/>
            <person name="Williams K.H."/>
            <person name="Hubbard S.S."/>
            <person name="Banfield J.F."/>
        </authorList>
    </citation>
    <scope>NUCLEOTIDE SEQUENCE [LARGE SCALE GENOMIC DNA]</scope>
</reference>
<dbReference type="InterPro" id="IPR011761">
    <property type="entry name" value="ATP-grasp"/>
</dbReference>
<dbReference type="PROSITE" id="PS50975">
    <property type="entry name" value="ATP_GRASP"/>
    <property type="match status" value="1"/>
</dbReference>
<dbReference type="Gene3D" id="3.30.470.20">
    <property type="entry name" value="ATP-grasp fold, B domain"/>
    <property type="match status" value="2"/>
</dbReference>
<dbReference type="InterPro" id="IPR008503">
    <property type="entry name" value="Asp_endopeptidase"/>
</dbReference>
<dbReference type="PANTHER" id="PTHR21621:SF0">
    <property type="entry name" value="BETA-CITRYLGLUTAMATE SYNTHASE B-RELATED"/>
    <property type="match status" value="1"/>
</dbReference>
<proteinExistence type="predicted"/>
<gene>
    <name evidence="3" type="ORF">A3E36_04085</name>
</gene>
<dbReference type="GO" id="GO:0018169">
    <property type="term" value="F:ribosomal S6-glutamic acid ligase activity"/>
    <property type="evidence" value="ECO:0007669"/>
    <property type="project" value="TreeGrafter"/>
</dbReference>
<evidence type="ECO:0000313" key="3">
    <source>
        <dbReference type="EMBL" id="OGY36724.1"/>
    </source>
</evidence>
<evidence type="ECO:0000259" key="2">
    <source>
        <dbReference type="PROSITE" id="PS50975"/>
    </source>
</evidence>
<dbReference type="GO" id="GO:0005524">
    <property type="term" value="F:ATP binding"/>
    <property type="evidence" value="ECO:0007669"/>
    <property type="project" value="UniProtKB-UniRule"/>
</dbReference>
<name>A0A1G1X9U2_9BACT</name>
<keyword evidence="1" id="KW-0067">ATP-binding</keyword>
<feature type="domain" description="ATP-grasp" evidence="2">
    <location>
        <begin position="42"/>
        <end position="303"/>
    </location>
</feature>
<dbReference type="SUPFAM" id="SSF56059">
    <property type="entry name" value="Glutathione synthetase ATP-binding domain-like"/>
    <property type="match status" value="1"/>
</dbReference>
<dbReference type="PANTHER" id="PTHR21621">
    <property type="entry name" value="RIBOSOMAL PROTEIN S6 MODIFICATION PROTEIN"/>
    <property type="match status" value="1"/>
</dbReference>
<dbReference type="CDD" id="cd00303">
    <property type="entry name" value="retropepsin_like"/>
    <property type="match status" value="1"/>
</dbReference>
<dbReference type="GO" id="GO:0046872">
    <property type="term" value="F:metal ion binding"/>
    <property type="evidence" value="ECO:0007669"/>
    <property type="project" value="InterPro"/>
</dbReference>
<dbReference type="SUPFAM" id="SSF50630">
    <property type="entry name" value="Acid proteases"/>
    <property type="match status" value="1"/>
</dbReference>
<comment type="caution">
    <text evidence="3">The sequence shown here is derived from an EMBL/GenBank/DDBJ whole genome shotgun (WGS) entry which is preliminary data.</text>
</comment>
<dbReference type="InterPro" id="IPR039523">
    <property type="entry name" value="RimK-rel_E_lig_ATP-grasp"/>
</dbReference>
<evidence type="ECO:0000313" key="4">
    <source>
        <dbReference type="Proteomes" id="UP000177941"/>
    </source>
</evidence>
<dbReference type="EMBL" id="MHHS01000030">
    <property type="protein sequence ID" value="OGY36724.1"/>
    <property type="molecule type" value="Genomic_DNA"/>
</dbReference>
<dbReference type="Gene3D" id="2.40.70.10">
    <property type="entry name" value="Acid Proteases"/>
    <property type="match status" value="1"/>
</dbReference>
<dbReference type="Pfam" id="PF05618">
    <property type="entry name" value="Zn_protease"/>
    <property type="match status" value="1"/>
</dbReference>
<dbReference type="AlphaFoldDB" id="A0A1G1X9U2"/>
<dbReference type="GO" id="GO:0009432">
    <property type="term" value="P:SOS response"/>
    <property type="evidence" value="ECO:0007669"/>
    <property type="project" value="TreeGrafter"/>
</dbReference>
<dbReference type="Proteomes" id="UP000177941">
    <property type="component" value="Unassembled WGS sequence"/>
</dbReference>
<organism evidence="3 4">
    <name type="scientific">Candidatus Andersenbacteria bacterium RIFCSPHIGHO2_12_FULL_45_11b</name>
    <dbReference type="NCBI Taxonomy" id="1797282"/>
    <lineage>
        <taxon>Bacteria</taxon>
        <taxon>Candidatus Anderseniibacteriota</taxon>
    </lineage>
</organism>
<dbReference type="Pfam" id="PF14397">
    <property type="entry name" value="ATPgrasp_ST"/>
    <property type="match status" value="1"/>
</dbReference>
<accession>A0A1G1X9U2</accession>